<evidence type="ECO:0000256" key="4">
    <source>
        <dbReference type="SAM" id="MobiDB-lite"/>
    </source>
</evidence>
<evidence type="ECO:0000256" key="3">
    <source>
        <dbReference type="SAM" id="Coils"/>
    </source>
</evidence>
<dbReference type="PANTHER" id="PTHR16001">
    <property type="entry name" value="ECTO-NOX DISULFIDE-THIOL EXCHANGER"/>
    <property type="match status" value="1"/>
</dbReference>
<reference evidence="6 7" key="1">
    <citation type="submission" date="2020-04" db="EMBL/GenBank/DDBJ databases">
        <authorList>
            <person name="Wallbank WR R."/>
            <person name="Pardo Diaz C."/>
            <person name="Kozak K."/>
            <person name="Martin S."/>
            <person name="Jiggins C."/>
            <person name="Moest M."/>
            <person name="Warren A I."/>
            <person name="Byers J.R.P. K."/>
            <person name="Montejo-Kovacevich G."/>
            <person name="Yen C E."/>
        </authorList>
    </citation>
    <scope>NUCLEOTIDE SEQUENCE [LARGE SCALE GENOMIC DNA]</scope>
</reference>
<accession>A0A8S0YZ29</accession>
<evidence type="ECO:0000313" key="6">
    <source>
        <dbReference type="EMBL" id="CAB3225298.1"/>
    </source>
</evidence>
<dbReference type="PANTHER" id="PTHR16001:SF4">
    <property type="entry name" value="ECTO-NOX DISULFIDE-THIOL EXCHANGER 1-LIKE PROTEIN"/>
    <property type="match status" value="1"/>
</dbReference>
<organism evidence="6 7">
    <name type="scientific">Arctia plantaginis</name>
    <name type="common">Wood tiger moth</name>
    <name type="synonym">Phalaena plantaginis</name>
    <dbReference type="NCBI Taxonomy" id="874455"/>
    <lineage>
        <taxon>Eukaryota</taxon>
        <taxon>Metazoa</taxon>
        <taxon>Ecdysozoa</taxon>
        <taxon>Arthropoda</taxon>
        <taxon>Hexapoda</taxon>
        <taxon>Insecta</taxon>
        <taxon>Pterygota</taxon>
        <taxon>Neoptera</taxon>
        <taxon>Endopterygota</taxon>
        <taxon>Lepidoptera</taxon>
        <taxon>Glossata</taxon>
        <taxon>Ditrysia</taxon>
        <taxon>Noctuoidea</taxon>
        <taxon>Erebidae</taxon>
        <taxon>Arctiinae</taxon>
        <taxon>Arctia</taxon>
    </lineage>
</organism>
<gene>
    <name evidence="6" type="ORF">APLA_LOCUS2155</name>
</gene>
<keyword evidence="1 2" id="KW-0694">RNA-binding</keyword>
<dbReference type="GO" id="GO:0007624">
    <property type="term" value="P:ultradian rhythm"/>
    <property type="evidence" value="ECO:0007669"/>
    <property type="project" value="InterPro"/>
</dbReference>
<name>A0A8S0YZ29_ARCPL</name>
<feature type="region of interest" description="Disordered" evidence="4">
    <location>
        <begin position="111"/>
        <end position="188"/>
    </location>
</feature>
<dbReference type="InterPro" id="IPR012677">
    <property type="entry name" value="Nucleotide-bd_a/b_plait_sf"/>
</dbReference>
<evidence type="ECO:0000256" key="1">
    <source>
        <dbReference type="ARBA" id="ARBA00022884"/>
    </source>
</evidence>
<comment type="caution">
    <text evidence="6">The sequence shown here is derived from an EMBL/GenBank/DDBJ whole genome shotgun (WGS) entry which is preliminary data.</text>
</comment>
<keyword evidence="3" id="KW-0175">Coiled coil</keyword>
<dbReference type="InterPro" id="IPR038876">
    <property type="entry name" value="ENOX"/>
</dbReference>
<dbReference type="GO" id="GO:0003723">
    <property type="term" value="F:RNA binding"/>
    <property type="evidence" value="ECO:0007669"/>
    <property type="project" value="UniProtKB-UniRule"/>
</dbReference>
<dbReference type="SUPFAM" id="SSF54928">
    <property type="entry name" value="RNA-binding domain, RBD"/>
    <property type="match status" value="1"/>
</dbReference>
<feature type="compositionally biased region" description="Basic and acidic residues" evidence="4">
    <location>
        <begin position="173"/>
        <end position="188"/>
    </location>
</feature>
<dbReference type="SMART" id="SM00360">
    <property type="entry name" value="RRM"/>
    <property type="match status" value="1"/>
</dbReference>
<proteinExistence type="predicted"/>
<feature type="compositionally biased region" description="Basic residues" evidence="4">
    <location>
        <begin position="163"/>
        <end position="172"/>
    </location>
</feature>
<evidence type="ECO:0000313" key="7">
    <source>
        <dbReference type="Proteomes" id="UP000494256"/>
    </source>
</evidence>
<dbReference type="OrthoDB" id="432281at2759"/>
<feature type="domain" description="RRM" evidence="5">
    <location>
        <begin position="284"/>
        <end position="361"/>
    </location>
</feature>
<dbReference type="Pfam" id="PF00076">
    <property type="entry name" value="RRM_1"/>
    <property type="match status" value="1"/>
</dbReference>
<feature type="compositionally biased region" description="Basic and acidic residues" evidence="4">
    <location>
        <begin position="125"/>
        <end position="146"/>
    </location>
</feature>
<sequence length="708" mass="81205">MNSWGNEHFSMPNIIAMTGVMPNLVPSMTPSLVQPYNVIGDMNQIGQHMNQIGPPVVNQVGPMNQIAPSMNQIAVSMTQVDGPVNHLPPGPLIGPVQSDPQGNIVAVVEEQTNDGSEKQVMNVEAPEKASRLSRERSDRRDRDRDRSRRRSRSRNRDRDYNKDRKRNNRRERSRNDHRERHSKWDDDKYNQQLNLSAVMMQAHQPSMMQYGNIMSGSMMQHQIEMTNMQQMMQIPGMNMAPNMMMMNTQMQTLSLPMYFSTGVILPPLPGTSVPPRRERPFGCRTILVGGVPQAITEDVVTEIFQRFGDIEEVKLHKGVCHVRFMKQDSVEQSFSVTGCRLKAHDQNENEATTLYIDFALNREDQNEYEKNKRRRESTPQRVEPYTPATFSTISDKIKSDSDFADAASTLIAWLERGECNKKNANNFYSLIQASNNQLRRLFNEKMQIDEEFQSMKNSLKDKFTHILLQFEQVAKILTAAKLQRVSDHFSKQQRRNVEMWLKMTEELDNITEEFNTMFDEDEVERGNKNVVTMEKYEQLRIENENLTYELEGYKNEAHLAKNEAERKFEKFKAHFIAQQALQNKQVYPPLPSPPMPKLHFAFKDFKAAPPKPHPPPPLPDDNISSTATLPASDAKLISILSAFLMVHPRGASLDYLVSYVKSIVSEASQTTVHDVLNKYNDVFLRKTTGVGAAIEHKWCFVTFDSSKD</sequence>
<dbReference type="PROSITE" id="PS50102">
    <property type="entry name" value="RRM"/>
    <property type="match status" value="1"/>
</dbReference>
<dbReference type="GO" id="GO:0009897">
    <property type="term" value="C:external side of plasma membrane"/>
    <property type="evidence" value="ECO:0007669"/>
    <property type="project" value="InterPro"/>
</dbReference>
<feature type="coiled-coil region" evidence="3">
    <location>
        <begin position="536"/>
        <end position="570"/>
    </location>
</feature>
<protein>
    <recommendedName>
        <fullName evidence="5">RRM domain-containing protein</fullName>
    </recommendedName>
</protein>
<dbReference type="InterPro" id="IPR000504">
    <property type="entry name" value="RRM_dom"/>
</dbReference>
<dbReference type="EMBL" id="CADEBD010000226">
    <property type="protein sequence ID" value="CAB3225298.1"/>
    <property type="molecule type" value="Genomic_DNA"/>
</dbReference>
<dbReference type="InterPro" id="IPR035979">
    <property type="entry name" value="RBD_domain_sf"/>
</dbReference>
<dbReference type="Gene3D" id="3.30.70.330">
    <property type="match status" value="1"/>
</dbReference>
<dbReference type="Proteomes" id="UP000494256">
    <property type="component" value="Unassembled WGS sequence"/>
</dbReference>
<dbReference type="AlphaFoldDB" id="A0A8S0YZ29"/>
<dbReference type="GO" id="GO:0016491">
    <property type="term" value="F:oxidoreductase activity"/>
    <property type="evidence" value="ECO:0007669"/>
    <property type="project" value="InterPro"/>
</dbReference>
<evidence type="ECO:0000259" key="5">
    <source>
        <dbReference type="PROSITE" id="PS50102"/>
    </source>
</evidence>
<evidence type="ECO:0000256" key="2">
    <source>
        <dbReference type="PROSITE-ProRule" id="PRU00176"/>
    </source>
</evidence>